<dbReference type="InterPro" id="IPR036291">
    <property type="entry name" value="NAD(P)-bd_dom_sf"/>
</dbReference>
<dbReference type="InterPro" id="IPR020904">
    <property type="entry name" value="Sc_DH/Rdtase_CS"/>
</dbReference>
<dbReference type="SUPFAM" id="SSF51735">
    <property type="entry name" value="NAD(P)-binding Rossmann-fold domains"/>
    <property type="match status" value="1"/>
</dbReference>
<dbReference type="PRINTS" id="PR00081">
    <property type="entry name" value="GDHRDH"/>
</dbReference>
<dbReference type="PANTHER" id="PTHR44196:SF1">
    <property type="entry name" value="DEHYDROGENASE_REDUCTASE SDR FAMILY MEMBER 7B"/>
    <property type="match status" value="1"/>
</dbReference>
<dbReference type="PRINTS" id="PR00080">
    <property type="entry name" value="SDRFAMILY"/>
</dbReference>
<dbReference type="Proteomes" id="UP000563426">
    <property type="component" value="Unassembled WGS sequence"/>
</dbReference>
<protein>
    <submittedName>
        <fullName evidence="6">SDR family oxidoreductase</fullName>
    </submittedName>
</protein>
<dbReference type="AlphaFoldDB" id="A0A3A8I640"/>
<sequence length="346" mass="37324">MADRRHTERKGFSLGALAAGVGAAVGLRRALRPRFSFKDKTVIITGGSRGLGLVMARMLLKEGARVAICGRDTESLQRAHADLDRIGGHILSLRCDVRDQVQVDAMVGAVHEQWGAVDVLINNAGVIMVGPLESMTLEDFEEAVDVHLWGPLYTTLAVVPAMKARGEGRIVNVSSMGGKLSIPHLVPYSASKFALVGLSDGLRTELAQDGIRVTTACPSLIRTGSPRNANFKGDHEKEYAWFHVSNSMVGVSMSAERVARKVIEACRRGDAEALVGMPAKLGAVGRALAPNLTAAVLDAINRLLPQDSTPERYKGSESETPLTRSWLTEMSRRAAERNNENEVSLH</sequence>
<proteinExistence type="inferred from homology"/>
<dbReference type="PROSITE" id="PS00061">
    <property type="entry name" value="ADH_SHORT"/>
    <property type="match status" value="1"/>
</dbReference>
<evidence type="ECO:0000256" key="3">
    <source>
        <dbReference type="RuleBase" id="RU000363"/>
    </source>
</evidence>
<evidence type="ECO:0000313" key="7">
    <source>
        <dbReference type="Proteomes" id="UP000563426"/>
    </source>
</evidence>
<dbReference type="GO" id="GO:0016491">
    <property type="term" value="F:oxidoreductase activity"/>
    <property type="evidence" value="ECO:0007669"/>
    <property type="project" value="UniProtKB-KW"/>
</dbReference>
<comment type="caution">
    <text evidence="6">The sequence shown here is derived from an EMBL/GenBank/DDBJ whole genome shotgun (WGS) entry which is preliminary data.</text>
</comment>
<organism evidence="6 7">
    <name type="scientific">Corallococcus exercitus</name>
    <dbReference type="NCBI Taxonomy" id="2316736"/>
    <lineage>
        <taxon>Bacteria</taxon>
        <taxon>Pseudomonadati</taxon>
        <taxon>Myxococcota</taxon>
        <taxon>Myxococcia</taxon>
        <taxon>Myxococcales</taxon>
        <taxon>Cystobacterineae</taxon>
        <taxon>Myxococcaceae</taxon>
        <taxon>Corallococcus</taxon>
    </lineage>
</organism>
<dbReference type="CDD" id="cd05233">
    <property type="entry name" value="SDR_c"/>
    <property type="match status" value="1"/>
</dbReference>
<evidence type="ECO:0000259" key="5">
    <source>
        <dbReference type="SMART" id="SM00822"/>
    </source>
</evidence>
<evidence type="ECO:0000313" key="6">
    <source>
        <dbReference type="EMBL" id="NOK37252.1"/>
    </source>
</evidence>
<reference evidence="6 7" key="1">
    <citation type="submission" date="2020-05" db="EMBL/GenBank/DDBJ databases">
        <authorList>
            <person name="Whitworth D."/>
        </authorList>
    </citation>
    <scope>NUCLEOTIDE SEQUENCE [LARGE SCALE GENOMIC DNA]</scope>
    <source>
        <strain evidence="6 7">AB043B</strain>
    </source>
</reference>
<feature type="domain" description="Ketoreductase" evidence="5">
    <location>
        <begin position="40"/>
        <end position="224"/>
    </location>
</feature>
<evidence type="ECO:0000256" key="2">
    <source>
        <dbReference type="ARBA" id="ARBA00023002"/>
    </source>
</evidence>
<dbReference type="InterPro" id="IPR057326">
    <property type="entry name" value="KR_dom"/>
</dbReference>
<dbReference type="OrthoDB" id="151996at2"/>
<dbReference type="PANTHER" id="PTHR44196">
    <property type="entry name" value="DEHYDROGENASE/REDUCTASE SDR FAMILY MEMBER 7B"/>
    <property type="match status" value="1"/>
</dbReference>
<keyword evidence="2" id="KW-0560">Oxidoreductase</keyword>
<dbReference type="RefSeq" id="WP_120527861.1">
    <property type="nucleotide sequence ID" value="NZ_JABFJV010000213.1"/>
</dbReference>
<evidence type="ECO:0000256" key="1">
    <source>
        <dbReference type="ARBA" id="ARBA00006484"/>
    </source>
</evidence>
<dbReference type="GO" id="GO:0016020">
    <property type="term" value="C:membrane"/>
    <property type="evidence" value="ECO:0007669"/>
    <property type="project" value="TreeGrafter"/>
</dbReference>
<name>A0A3A8I640_9BACT</name>
<dbReference type="FunFam" id="3.40.50.720:FF:000084">
    <property type="entry name" value="Short-chain dehydrogenase reductase"/>
    <property type="match status" value="1"/>
</dbReference>
<keyword evidence="7" id="KW-1185">Reference proteome</keyword>
<dbReference type="Pfam" id="PF00106">
    <property type="entry name" value="adh_short"/>
    <property type="match status" value="1"/>
</dbReference>
<evidence type="ECO:0000256" key="4">
    <source>
        <dbReference type="SAM" id="MobiDB-lite"/>
    </source>
</evidence>
<dbReference type="InterPro" id="IPR002347">
    <property type="entry name" value="SDR_fam"/>
</dbReference>
<dbReference type="Gene3D" id="3.40.50.720">
    <property type="entry name" value="NAD(P)-binding Rossmann-like Domain"/>
    <property type="match status" value="1"/>
</dbReference>
<dbReference type="EMBL" id="JABFJV010000213">
    <property type="protein sequence ID" value="NOK37252.1"/>
    <property type="molecule type" value="Genomic_DNA"/>
</dbReference>
<comment type="similarity">
    <text evidence="1 3">Belongs to the short-chain dehydrogenases/reductases (SDR) family.</text>
</comment>
<dbReference type="SMART" id="SM00822">
    <property type="entry name" value="PKS_KR"/>
    <property type="match status" value="1"/>
</dbReference>
<feature type="region of interest" description="Disordered" evidence="4">
    <location>
        <begin position="307"/>
        <end position="326"/>
    </location>
</feature>
<gene>
    <name evidence="6" type="ORF">HMI49_29065</name>
</gene>
<accession>A0A3A8I640</accession>